<evidence type="ECO:0000313" key="3">
    <source>
        <dbReference type="Proteomes" id="UP001498421"/>
    </source>
</evidence>
<gene>
    <name evidence="2" type="ORF">QQZ08_007083</name>
</gene>
<keyword evidence="3" id="KW-1185">Reference proteome</keyword>
<evidence type="ECO:0000256" key="1">
    <source>
        <dbReference type="SAM" id="MobiDB-lite"/>
    </source>
</evidence>
<proteinExistence type="predicted"/>
<feature type="region of interest" description="Disordered" evidence="1">
    <location>
        <begin position="499"/>
        <end position="537"/>
    </location>
</feature>
<feature type="compositionally biased region" description="Acidic residues" evidence="1">
    <location>
        <begin position="505"/>
        <end position="537"/>
    </location>
</feature>
<sequence length="537" mass="59531">MTAVGDTLHEALDHYIEDANIQPCTEVQMVVQARTVAPYRPRRGYASTPLNAFRSEFGRRHASGDYGPEPKQDVATRDFTEYTRFTYMLEDGPEPTPAAPAFAPPRAPRDMLEVGYTEPQNAPSLAAQSVGSSSMQSAQPVSGFAAQTHGGSNGRGGGYGRGYGRGRGSSQGRGRGQVFGGGPRIAGRVTEVQPQPQTAVARPIHPGQRKSRKDMTKEERAADNRQKRERKKLAMAYYKAKSGSEKLPQQQLQLPQQQLQQLPVVGSATPNTQKEMEVDREVDMAIQAVEVEMEQEKQEKQQQQQPDLESNAVVCGNCKKAGHVLADCAHPSSDGYVHGCPLCNRGDHEISDCVARDSLSEWDTLHWGVSRRANRPPLAGFWDWVKVLRVLMDAEDEPPTGYGIPQRSPWSQEYTAAKCSSGDHRWSVFDYMANNPLEMGPFDTKTCHLRAVKENYPALAGQKKPVLNAALYSSEGVADVRPTPYIRDPLKLPNANGFLLKWNDAEDGDEDEEREDEEREDEGDGLMEDFDEDDVHF</sequence>
<reference evidence="2 3" key="1">
    <citation type="journal article" date="2025" name="Microbiol. Resour. Announc.">
        <title>Draft genome sequences for Neonectria magnoliae and Neonectria punicea, canker pathogens of Liriodendron tulipifera and Acer saccharum in West Virginia.</title>
        <authorList>
            <person name="Petronek H.M."/>
            <person name="Kasson M.T."/>
            <person name="Metheny A.M."/>
            <person name="Stauder C.M."/>
            <person name="Lovett B."/>
            <person name="Lynch S.C."/>
            <person name="Garnas J.R."/>
            <person name="Kasson L.R."/>
            <person name="Stajich J.E."/>
        </authorList>
    </citation>
    <scope>NUCLEOTIDE SEQUENCE [LARGE SCALE GENOMIC DNA]</scope>
    <source>
        <strain evidence="2 3">NRRL 64651</strain>
    </source>
</reference>
<feature type="compositionally biased region" description="Gly residues" evidence="1">
    <location>
        <begin position="151"/>
        <end position="184"/>
    </location>
</feature>
<dbReference type="Proteomes" id="UP001498421">
    <property type="component" value="Unassembled WGS sequence"/>
</dbReference>
<evidence type="ECO:0000313" key="2">
    <source>
        <dbReference type="EMBL" id="KAK7426488.1"/>
    </source>
</evidence>
<dbReference type="SUPFAM" id="SSF57756">
    <property type="entry name" value="Retrovirus zinc finger-like domains"/>
    <property type="match status" value="1"/>
</dbReference>
<organism evidence="2 3">
    <name type="scientific">Neonectria magnoliae</name>
    <dbReference type="NCBI Taxonomy" id="2732573"/>
    <lineage>
        <taxon>Eukaryota</taxon>
        <taxon>Fungi</taxon>
        <taxon>Dikarya</taxon>
        <taxon>Ascomycota</taxon>
        <taxon>Pezizomycotina</taxon>
        <taxon>Sordariomycetes</taxon>
        <taxon>Hypocreomycetidae</taxon>
        <taxon>Hypocreales</taxon>
        <taxon>Nectriaceae</taxon>
        <taxon>Neonectria</taxon>
    </lineage>
</organism>
<feature type="compositionally biased region" description="Basic and acidic residues" evidence="1">
    <location>
        <begin position="213"/>
        <end position="226"/>
    </location>
</feature>
<protein>
    <recommendedName>
        <fullName evidence="4">CCHC-type domain-containing protein</fullName>
    </recommendedName>
</protein>
<name>A0ABR1HYX0_9HYPO</name>
<comment type="caution">
    <text evidence="2">The sequence shown here is derived from an EMBL/GenBank/DDBJ whole genome shotgun (WGS) entry which is preliminary data.</text>
</comment>
<feature type="region of interest" description="Disordered" evidence="1">
    <location>
        <begin position="144"/>
        <end position="228"/>
    </location>
</feature>
<accession>A0ABR1HYX0</accession>
<evidence type="ECO:0008006" key="4">
    <source>
        <dbReference type="Google" id="ProtNLM"/>
    </source>
</evidence>
<dbReference type="Gene3D" id="4.10.60.10">
    <property type="entry name" value="Zinc finger, CCHC-type"/>
    <property type="match status" value="1"/>
</dbReference>
<dbReference type="InterPro" id="IPR036875">
    <property type="entry name" value="Znf_CCHC_sf"/>
</dbReference>
<dbReference type="EMBL" id="JAZAVK010000066">
    <property type="protein sequence ID" value="KAK7426488.1"/>
    <property type="molecule type" value="Genomic_DNA"/>
</dbReference>